<evidence type="ECO:0000313" key="1">
    <source>
        <dbReference type="EMBL" id="MFC0270948.1"/>
    </source>
</evidence>
<accession>A0ABV6GBA1</accession>
<sequence>MNKLTLKKYFLNQVEREKHEAHILEKNSYQAEVILEMDDKELLERLK</sequence>
<protein>
    <recommendedName>
        <fullName evidence="3">FbpB family small basic protein</fullName>
    </recommendedName>
</protein>
<organism evidence="1 2">
    <name type="scientific">Metabacillus herbersteinensis</name>
    <dbReference type="NCBI Taxonomy" id="283816"/>
    <lineage>
        <taxon>Bacteria</taxon>
        <taxon>Bacillati</taxon>
        <taxon>Bacillota</taxon>
        <taxon>Bacilli</taxon>
        <taxon>Bacillales</taxon>
        <taxon>Bacillaceae</taxon>
        <taxon>Metabacillus</taxon>
    </lineage>
</organism>
<comment type="caution">
    <text evidence="1">The sequence shown here is derived from an EMBL/GenBank/DDBJ whole genome shotgun (WGS) entry which is preliminary data.</text>
</comment>
<dbReference type="RefSeq" id="WP_378931483.1">
    <property type="nucleotide sequence ID" value="NZ_JBHLVO010000003.1"/>
</dbReference>
<evidence type="ECO:0000313" key="2">
    <source>
        <dbReference type="Proteomes" id="UP001589854"/>
    </source>
</evidence>
<evidence type="ECO:0008006" key="3">
    <source>
        <dbReference type="Google" id="ProtNLM"/>
    </source>
</evidence>
<proteinExistence type="predicted"/>
<name>A0ABV6GBA1_9BACI</name>
<gene>
    <name evidence="1" type="ORF">ACFFIX_05740</name>
</gene>
<keyword evidence="2" id="KW-1185">Reference proteome</keyword>
<dbReference type="EMBL" id="JBHLVO010000003">
    <property type="protein sequence ID" value="MFC0270948.1"/>
    <property type="molecule type" value="Genomic_DNA"/>
</dbReference>
<dbReference type="Proteomes" id="UP001589854">
    <property type="component" value="Unassembled WGS sequence"/>
</dbReference>
<reference evidence="1 2" key="1">
    <citation type="submission" date="2024-09" db="EMBL/GenBank/DDBJ databases">
        <authorList>
            <person name="Sun Q."/>
            <person name="Mori K."/>
        </authorList>
    </citation>
    <scope>NUCLEOTIDE SEQUENCE [LARGE SCALE GENOMIC DNA]</scope>
    <source>
        <strain evidence="1 2">CCM 7228</strain>
    </source>
</reference>